<evidence type="ECO:0000256" key="3">
    <source>
        <dbReference type="SAM" id="MobiDB-lite"/>
    </source>
</evidence>
<evidence type="ECO:0000259" key="5">
    <source>
        <dbReference type="Pfam" id="PF13458"/>
    </source>
</evidence>
<dbReference type="STRING" id="479434.Sthe_1539"/>
<dbReference type="PANTHER" id="PTHR30483">
    <property type="entry name" value="LEUCINE-SPECIFIC-BINDING PROTEIN"/>
    <property type="match status" value="1"/>
</dbReference>
<proteinExistence type="inferred from homology"/>
<dbReference type="AlphaFoldDB" id="D1C407"/>
<evidence type="ECO:0000256" key="4">
    <source>
        <dbReference type="SAM" id="Phobius"/>
    </source>
</evidence>
<dbReference type="InterPro" id="IPR051010">
    <property type="entry name" value="BCAA_transport"/>
</dbReference>
<feature type="compositionally biased region" description="Low complexity" evidence="3">
    <location>
        <begin position="64"/>
        <end position="76"/>
    </location>
</feature>
<accession>D1C407</accession>
<keyword evidence="4" id="KW-1133">Transmembrane helix</keyword>
<dbReference type="InParanoid" id="D1C407"/>
<dbReference type="SUPFAM" id="SSF53822">
    <property type="entry name" value="Periplasmic binding protein-like I"/>
    <property type="match status" value="1"/>
</dbReference>
<evidence type="ECO:0000256" key="2">
    <source>
        <dbReference type="ARBA" id="ARBA00022729"/>
    </source>
</evidence>
<dbReference type="InterPro" id="IPR028081">
    <property type="entry name" value="Leu-bd"/>
</dbReference>
<dbReference type="eggNOG" id="COG0683">
    <property type="taxonomic scope" value="Bacteria"/>
</dbReference>
<dbReference type="Pfam" id="PF13458">
    <property type="entry name" value="Peripla_BP_6"/>
    <property type="match status" value="1"/>
</dbReference>
<comment type="similarity">
    <text evidence="1">Belongs to the leucine-binding protein family.</text>
</comment>
<name>D1C407_SPHTD</name>
<dbReference type="InterPro" id="IPR028082">
    <property type="entry name" value="Peripla_BP_I"/>
</dbReference>
<dbReference type="Proteomes" id="UP000002027">
    <property type="component" value="Chromosome 1"/>
</dbReference>
<dbReference type="EMBL" id="CP001823">
    <property type="protein sequence ID" value="ACZ38974.1"/>
    <property type="molecule type" value="Genomic_DNA"/>
</dbReference>
<dbReference type="RefSeq" id="WP_012872021.1">
    <property type="nucleotide sequence ID" value="NC_013523.1"/>
</dbReference>
<evidence type="ECO:0000256" key="1">
    <source>
        <dbReference type="ARBA" id="ARBA00010062"/>
    </source>
</evidence>
<keyword evidence="4" id="KW-0472">Membrane</keyword>
<keyword evidence="7" id="KW-1185">Reference proteome</keyword>
<reference evidence="7" key="1">
    <citation type="submission" date="2009-11" db="EMBL/GenBank/DDBJ databases">
        <title>The complete chromosome 1 of Sphaerobacter thermophilus DSM 20745.</title>
        <authorList>
            <person name="Lucas S."/>
            <person name="Copeland A."/>
            <person name="Lapidus A."/>
            <person name="Glavina del Rio T."/>
            <person name="Dalin E."/>
            <person name="Tice H."/>
            <person name="Bruce D."/>
            <person name="Goodwin L."/>
            <person name="Pitluck S."/>
            <person name="Kyrpides N."/>
            <person name="Mavromatis K."/>
            <person name="Ivanova N."/>
            <person name="Mikhailova N."/>
            <person name="LaButti K.M."/>
            <person name="Clum A."/>
            <person name="Sun H.I."/>
            <person name="Brettin T."/>
            <person name="Detter J.C."/>
            <person name="Han C."/>
            <person name="Larimer F."/>
            <person name="Land M."/>
            <person name="Hauser L."/>
            <person name="Markowitz V."/>
            <person name="Cheng J.F."/>
            <person name="Hugenholtz P."/>
            <person name="Woyke T."/>
            <person name="Wu D."/>
            <person name="Steenblock K."/>
            <person name="Schneider S."/>
            <person name="Pukall R."/>
            <person name="Goeker M."/>
            <person name="Klenk H.P."/>
            <person name="Eisen J.A."/>
        </authorList>
    </citation>
    <scope>NUCLEOTIDE SEQUENCE [LARGE SCALE GENOMIC DNA]</scope>
    <source>
        <strain evidence="7">ATCC 49802 / DSM 20745 / S 6022</strain>
    </source>
</reference>
<gene>
    <name evidence="6" type="ordered locus">Sthe_1539</name>
</gene>
<feature type="region of interest" description="Disordered" evidence="3">
    <location>
        <begin position="52"/>
        <end position="76"/>
    </location>
</feature>
<evidence type="ECO:0000313" key="6">
    <source>
        <dbReference type="EMBL" id="ACZ38974.1"/>
    </source>
</evidence>
<reference evidence="6 7" key="2">
    <citation type="journal article" date="2010" name="Stand. Genomic Sci.">
        <title>Complete genome sequence of Desulfohalobium retbaense type strain (HR(100)).</title>
        <authorList>
            <person name="Spring S."/>
            <person name="Nolan M."/>
            <person name="Lapidus A."/>
            <person name="Glavina Del Rio T."/>
            <person name="Copeland A."/>
            <person name="Tice H."/>
            <person name="Cheng J.F."/>
            <person name="Lucas S."/>
            <person name="Land M."/>
            <person name="Chen F."/>
            <person name="Bruce D."/>
            <person name="Goodwin L."/>
            <person name="Pitluck S."/>
            <person name="Ivanova N."/>
            <person name="Mavromatis K."/>
            <person name="Mikhailova N."/>
            <person name="Pati A."/>
            <person name="Chen A."/>
            <person name="Palaniappan K."/>
            <person name="Hauser L."/>
            <person name="Chang Y.J."/>
            <person name="Jeffries C.D."/>
            <person name="Munk C."/>
            <person name="Kiss H."/>
            <person name="Chain P."/>
            <person name="Han C."/>
            <person name="Brettin T."/>
            <person name="Detter J.C."/>
            <person name="Schuler E."/>
            <person name="Goker M."/>
            <person name="Rohde M."/>
            <person name="Bristow J."/>
            <person name="Eisen J.A."/>
            <person name="Markowitz V."/>
            <person name="Hugenholtz P."/>
            <person name="Kyrpides N.C."/>
            <person name="Klenk H.P."/>
        </authorList>
    </citation>
    <scope>NUCLEOTIDE SEQUENCE [LARGE SCALE GENOMIC DNA]</scope>
    <source>
        <strain evidence="7">ATCC 49802 / DSM 20745 / S 6022</strain>
    </source>
</reference>
<keyword evidence="2" id="KW-0732">Signal</keyword>
<sequence>MAHRDARLVALIEEARTRRYSRRQIIRRGLALGLSMPAIGWILAACGGGEAAPTSAPGGGAAPGGTTAASPGAGSPAAGGPAIKVGVVTSLSGDDVFGGNLTRRGYDFWAETVNAQGGVEIGGQRYPVQMFYADDQSQPATGADGAERLITQDQVDVIFGPYTSGVTLAVAPICDKYKVPMIAGSAESPNVWKAQPQYTFGIIPSVDLTAGKALQVILDQADPKPTSAAILGADEPFSKEAAEGFLAGAREAGLTITREEFFPPNADLTPLVSGVAATDPDIVAVGGHEEILINFVRAAKSLNFAPKAIIMHYGVTVPDFAANLSEDAEGVFGLVVWTPDVSYEDEVFGTAEEYFQAAQERWGTAPDYTEAACSASGLVLADALARLGTPPPYSEEDRVRLRDLLEETDITTFYGPIRFETEGDHFHDNTAPTPVLVQIQDGAVVAVGPSDAATAEMIYPLPAWNER</sequence>
<dbReference type="KEGG" id="sti:Sthe_1539"/>
<evidence type="ECO:0000313" key="7">
    <source>
        <dbReference type="Proteomes" id="UP000002027"/>
    </source>
</evidence>
<dbReference type="PANTHER" id="PTHR30483:SF37">
    <property type="entry name" value="ABC TRANSPORTER SUBSTRATE-BINDING PROTEIN"/>
    <property type="match status" value="1"/>
</dbReference>
<keyword evidence="6" id="KW-0675">Receptor</keyword>
<feature type="domain" description="Leucine-binding protein" evidence="5">
    <location>
        <begin position="83"/>
        <end position="426"/>
    </location>
</feature>
<feature type="transmembrane region" description="Helical" evidence="4">
    <location>
        <begin position="25"/>
        <end position="44"/>
    </location>
</feature>
<dbReference type="HOGENOM" id="CLU_027128_4_1_0"/>
<dbReference type="CDD" id="cd06338">
    <property type="entry name" value="PBP1_ABC_ligand_binding-like"/>
    <property type="match status" value="1"/>
</dbReference>
<organism evidence="6 7">
    <name type="scientific">Sphaerobacter thermophilus (strain ATCC 49802 / DSM 20745 / KCCM 41009 / NCIMB 13125 / S 6022)</name>
    <dbReference type="NCBI Taxonomy" id="479434"/>
    <lineage>
        <taxon>Bacteria</taxon>
        <taxon>Pseudomonadati</taxon>
        <taxon>Thermomicrobiota</taxon>
        <taxon>Thermomicrobia</taxon>
        <taxon>Sphaerobacterales</taxon>
        <taxon>Sphaerobacterineae</taxon>
        <taxon>Sphaerobacteraceae</taxon>
        <taxon>Sphaerobacter</taxon>
    </lineage>
</organism>
<dbReference type="Gene3D" id="3.40.50.2300">
    <property type="match status" value="2"/>
</dbReference>
<protein>
    <submittedName>
        <fullName evidence="6">Extracellular ligand-binding receptor</fullName>
    </submittedName>
</protein>
<keyword evidence="4" id="KW-0812">Transmembrane</keyword>